<evidence type="ECO:0000256" key="2">
    <source>
        <dbReference type="ARBA" id="ARBA00022692"/>
    </source>
</evidence>
<feature type="transmembrane region" description="Helical" evidence="5">
    <location>
        <begin position="93"/>
        <end position="117"/>
    </location>
</feature>
<keyword evidence="8" id="KW-1185">Reference proteome</keyword>
<dbReference type="EMBL" id="FOVF01000011">
    <property type="protein sequence ID" value="SFN27794.1"/>
    <property type="molecule type" value="Genomic_DNA"/>
</dbReference>
<evidence type="ECO:0000256" key="3">
    <source>
        <dbReference type="ARBA" id="ARBA00022989"/>
    </source>
</evidence>
<evidence type="ECO:0000256" key="5">
    <source>
        <dbReference type="SAM" id="Phobius"/>
    </source>
</evidence>
<keyword evidence="2 5" id="KW-0812">Transmembrane</keyword>
<protein>
    <submittedName>
        <fullName evidence="7">Zinc-ribbon domain-containing protein</fullName>
    </submittedName>
</protein>
<gene>
    <name evidence="7" type="ORF">SAMN05216289_11136</name>
</gene>
<proteinExistence type="predicted"/>
<reference evidence="7 8" key="1">
    <citation type="submission" date="2016-10" db="EMBL/GenBank/DDBJ databases">
        <authorList>
            <person name="de Groot N.N."/>
        </authorList>
    </citation>
    <scope>NUCLEOTIDE SEQUENCE [LARGE SCALE GENOMIC DNA]</scope>
    <source>
        <strain evidence="7 8">CGMCC 1.7659</strain>
    </source>
</reference>
<dbReference type="InterPro" id="IPR051423">
    <property type="entry name" value="CD225/Dispanin"/>
</dbReference>
<evidence type="ECO:0000256" key="1">
    <source>
        <dbReference type="ARBA" id="ARBA00004370"/>
    </source>
</evidence>
<dbReference type="GO" id="GO:0016020">
    <property type="term" value="C:membrane"/>
    <property type="evidence" value="ECO:0007669"/>
    <property type="project" value="UniProtKB-SubCell"/>
</dbReference>
<keyword evidence="3 5" id="KW-1133">Transmembrane helix</keyword>
<comment type="subcellular location">
    <subcellularLocation>
        <location evidence="1">Membrane</location>
    </subcellularLocation>
</comment>
<evidence type="ECO:0000256" key="4">
    <source>
        <dbReference type="ARBA" id="ARBA00023136"/>
    </source>
</evidence>
<dbReference type="Pfam" id="PF04505">
    <property type="entry name" value="CD225"/>
    <property type="match status" value="1"/>
</dbReference>
<feature type="domain" description="Zinc-ribbon" evidence="6">
    <location>
        <begin position="2"/>
        <end position="24"/>
    </location>
</feature>
<evidence type="ECO:0000313" key="8">
    <source>
        <dbReference type="Proteomes" id="UP000198575"/>
    </source>
</evidence>
<accession>A0A1I4XPJ3</accession>
<dbReference type="Proteomes" id="UP000198575">
    <property type="component" value="Unassembled WGS sequence"/>
</dbReference>
<evidence type="ECO:0000313" key="7">
    <source>
        <dbReference type="EMBL" id="SFN27794.1"/>
    </source>
</evidence>
<dbReference type="PANTHER" id="PTHR14948:SF25">
    <property type="entry name" value="DUF4190 DOMAIN-CONTAINING PROTEIN"/>
    <property type="match status" value="1"/>
</dbReference>
<evidence type="ECO:0000259" key="6">
    <source>
        <dbReference type="Pfam" id="PF13240"/>
    </source>
</evidence>
<dbReference type="InterPro" id="IPR007593">
    <property type="entry name" value="CD225/Dispanin_fam"/>
</dbReference>
<dbReference type="InterPro" id="IPR026870">
    <property type="entry name" value="Zinc_ribbon_dom"/>
</dbReference>
<organism evidence="7 8">
    <name type="scientific">Dokdonella immobilis</name>
    <dbReference type="NCBI Taxonomy" id="578942"/>
    <lineage>
        <taxon>Bacteria</taxon>
        <taxon>Pseudomonadati</taxon>
        <taxon>Pseudomonadota</taxon>
        <taxon>Gammaproteobacteria</taxon>
        <taxon>Lysobacterales</taxon>
        <taxon>Rhodanobacteraceae</taxon>
        <taxon>Dokdonella</taxon>
    </lineage>
</organism>
<name>A0A1I4XPJ3_9GAMM</name>
<keyword evidence="4 5" id="KW-0472">Membrane</keyword>
<dbReference type="PANTHER" id="PTHR14948">
    <property type="entry name" value="NG5"/>
    <property type="match status" value="1"/>
</dbReference>
<sequence length="123" mass="12829">MFCPKCGQENPDSAVHCSRCGAPMPMIDQGFGQATGMPSTQRVAVGNNLVWAILATLFCCLPTGIVAIVYAAQVDSKAAVGDVAGARDAARNAATWCWVSFGLGLLFVLLYVGLVIMGATFGR</sequence>
<dbReference type="AlphaFoldDB" id="A0A1I4XPJ3"/>
<dbReference type="STRING" id="578942.SAMN05216289_11136"/>
<dbReference type="Pfam" id="PF13240">
    <property type="entry name" value="Zn_Ribbon_1"/>
    <property type="match status" value="1"/>
</dbReference>
<feature type="transmembrane region" description="Helical" evidence="5">
    <location>
        <begin position="49"/>
        <end position="73"/>
    </location>
</feature>